<evidence type="ECO:0000313" key="8">
    <source>
        <dbReference type="Proteomes" id="UP000827889"/>
    </source>
</evidence>
<dbReference type="CDD" id="cd14702">
    <property type="entry name" value="bZIP_plant_GBF1"/>
    <property type="match status" value="1"/>
</dbReference>
<feature type="compositionally biased region" description="Polar residues" evidence="6">
    <location>
        <begin position="33"/>
        <end position="54"/>
    </location>
</feature>
<reference evidence="8" key="1">
    <citation type="submission" date="2025-05" db="UniProtKB">
        <authorList>
            <consortium name="RefSeq"/>
        </authorList>
    </citation>
    <scope>NUCLEOTIDE SEQUENCE [LARGE SCALE GENOMIC DNA]</scope>
</reference>
<dbReference type="Pfam" id="PF00170">
    <property type="entry name" value="bZIP_1"/>
    <property type="match status" value="1"/>
</dbReference>
<dbReference type="GeneID" id="115739555"/>
<dbReference type="InterPro" id="IPR045314">
    <property type="entry name" value="bZIP_plant_GBF1"/>
</dbReference>
<comment type="subcellular location">
    <subcellularLocation>
        <location evidence="1">Nucleus</location>
    </subcellularLocation>
</comment>
<gene>
    <name evidence="9" type="primary">LOC115739555</name>
</gene>
<dbReference type="SMART" id="SM00338">
    <property type="entry name" value="BRLZ"/>
    <property type="match status" value="1"/>
</dbReference>
<organism evidence="8 9">
    <name type="scientific">Rhodamnia argentea</name>
    <dbReference type="NCBI Taxonomy" id="178133"/>
    <lineage>
        <taxon>Eukaryota</taxon>
        <taxon>Viridiplantae</taxon>
        <taxon>Streptophyta</taxon>
        <taxon>Embryophyta</taxon>
        <taxon>Tracheophyta</taxon>
        <taxon>Spermatophyta</taxon>
        <taxon>Magnoliopsida</taxon>
        <taxon>eudicotyledons</taxon>
        <taxon>Gunneridae</taxon>
        <taxon>Pentapetalae</taxon>
        <taxon>rosids</taxon>
        <taxon>malvids</taxon>
        <taxon>Myrtales</taxon>
        <taxon>Myrtaceae</taxon>
        <taxon>Myrtoideae</taxon>
        <taxon>Myrteae</taxon>
        <taxon>Australasian group</taxon>
        <taxon>Rhodamnia</taxon>
    </lineage>
</organism>
<dbReference type="KEGG" id="rarg:115739555"/>
<feature type="region of interest" description="Disordered" evidence="6">
    <location>
        <begin position="33"/>
        <end position="83"/>
    </location>
</feature>
<dbReference type="GO" id="GO:0003700">
    <property type="term" value="F:DNA-binding transcription factor activity"/>
    <property type="evidence" value="ECO:0007669"/>
    <property type="project" value="InterPro"/>
</dbReference>
<name>A0A8B8P151_9MYRT</name>
<evidence type="ECO:0000313" key="9">
    <source>
        <dbReference type="RefSeq" id="XP_030528562.1"/>
    </source>
</evidence>
<dbReference type="PANTHER" id="PTHR45764:SF52">
    <property type="entry name" value="BASIC LEUCINE ZIPPER 4"/>
    <property type="match status" value="1"/>
</dbReference>
<keyword evidence="4" id="KW-0804">Transcription</keyword>
<dbReference type="OrthoDB" id="551672at2759"/>
<dbReference type="SUPFAM" id="SSF57959">
    <property type="entry name" value="Leucine zipper domain"/>
    <property type="match status" value="1"/>
</dbReference>
<dbReference type="Proteomes" id="UP000827889">
    <property type="component" value="Chromosome 2"/>
</dbReference>
<dbReference type="InterPro" id="IPR004827">
    <property type="entry name" value="bZIP"/>
</dbReference>
<dbReference type="GO" id="GO:0045893">
    <property type="term" value="P:positive regulation of DNA-templated transcription"/>
    <property type="evidence" value="ECO:0007669"/>
    <property type="project" value="TreeGrafter"/>
</dbReference>
<dbReference type="PANTHER" id="PTHR45764">
    <property type="entry name" value="BZIP TRANSCRIPTION FACTOR 44"/>
    <property type="match status" value="1"/>
</dbReference>
<dbReference type="GO" id="GO:0005634">
    <property type="term" value="C:nucleus"/>
    <property type="evidence" value="ECO:0007669"/>
    <property type="project" value="UniProtKB-SubCell"/>
</dbReference>
<dbReference type="GO" id="GO:0046982">
    <property type="term" value="F:protein heterodimerization activity"/>
    <property type="evidence" value="ECO:0007669"/>
    <property type="project" value="UniProtKB-ARBA"/>
</dbReference>
<protein>
    <submittedName>
        <fullName evidence="9">Basic leucine zipper 4</fullName>
    </submittedName>
</protein>
<accession>A0A8B8P151</accession>
<dbReference type="PROSITE" id="PS00036">
    <property type="entry name" value="BZIP_BASIC"/>
    <property type="match status" value="1"/>
</dbReference>
<evidence type="ECO:0000256" key="4">
    <source>
        <dbReference type="ARBA" id="ARBA00023163"/>
    </source>
</evidence>
<evidence type="ECO:0000256" key="6">
    <source>
        <dbReference type="SAM" id="MobiDB-lite"/>
    </source>
</evidence>
<proteinExistence type="predicted"/>
<dbReference type="PROSITE" id="PS50217">
    <property type="entry name" value="BZIP"/>
    <property type="match status" value="1"/>
</dbReference>
<dbReference type="InterPro" id="IPR046347">
    <property type="entry name" value="bZIP_sf"/>
</dbReference>
<keyword evidence="8" id="KW-1185">Reference proteome</keyword>
<keyword evidence="5" id="KW-0539">Nucleus</keyword>
<feature type="domain" description="BZIP" evidence="7">
    <location>
        <begin position="56"/>
        <end position="119"/>
    </location>
</feature>
<dbReference type="AlphaFoldDB" id="A0A8B8P151"/>
<evidence type="ECO:0000256" key="2">
    <source>
        <dbReference type="ARBA" id="ARBA00023015"/>
    </source>
</evidence>
<evidence type="ECO:0000256" key="5">
    <source>
        <dbReference type="ARBA" id="ARBA00023242"/>
    </source>
</evidence>
<dbReference type="GO" id="GO:0000976">
    <property type="term" value="F:transcription cis-regulatory region binding"/>
    <property type="evidence" value="ECO:0007669"/>
    <property type="project" value="TreeGrafter"/>
</dbReference>
<dbReference type="FunFam" id="1.20.5.170:FF:000020">
    <property type="entry name" value="BZIP transcription factor"/>
    <property type="match status" value="1"/>
</dbReference>
<evidence type="ECO:0000259" key="7">
    <source>
        <dbReference type="PROSITE" id="PS50217"/>
    </source>
</evidence>
<evidence type="ECO:0000256" key="3">
    <source>
        <dbReference type="ARBA" id="ARBA00023125"/>
    </source>
</evidence>
<dbReference type="Gene3D" id="1.20.5.170">
    <property type="match status" value="1"/>
</dbReference>
<sequence length="147" mass="16937">MFCSDDPVQLQLPVLETGFPYGELEELLSFLQSDNPTVSPNNSGSEGSNRTLSSPDDRKRRRMMSNRESARRSRWRKKKHLEDTTNELNQLGAENQELKSQLDYVASRFFAVQAENERLRSECASLSARLSDLHWILLAMQNHINPR</sequence>
<keyword evidence="3" id="KW-0238">DNA-binding</keyword>
<dbReference type="RefSeq" id="XP_030528562.1">
    <property type="nucleotide sequence ID" value="XM_030672702.2"/>
</dbReference>
<evidence type="ECO:0000256" key="1">
    <source>
        <dbReference type="ARBA" id="ARBA00004123"/>
    </source>
</evidence>
<reference evidence="9" key="2">
    <citation type="submission" date="2025-08" db="UniProtKB">
        <authorList>
            <consortium name="RefSeq"/>
        </authorList>
    </citation>
    <scope>IDENTIFICATION</scope>
    <source>
        <tissue evidence="9">Leaf</tissue>
    </source>
</reference>
<keyword evidence="2" id="KW-0805">Transcription regulation</keyword>